<sequence length="129" mass="13518">MLILLLTTGSIDWSRAILDGASARDPRGESPTGPNPVDRGKPGSKIHVLSERGALPISLAVSASNTHDSRALSPLVNAIPAIRSRRGPRRRRPGKLHADKAASESASHARASNPATPRTTPATGQQTLP</sequence>
<dbReference type="EMBL" id="VJWX01000289">
    <property type="protein sequence ID" value="TVT38142.1"/>
    <property type="molecule type" value="Genomic_DNA"/>
</dbReference>
<feature type="compositionally biased region" description="Polar residues" evidence="1">
    <location>
        <begin position="113"/>
        <end position="129"/>
    </location>
</feature>
<feature type="region of interest" description="Disordered" evidence="1">
    <location>
        <begin position="19"/>
        <end position="44"/>
    </location>
</feature>
<protein>
    <submittedName>
        <fullName evidence="2">Transposase</fullName>
    </submittedName>
</protein>
<dbReference type="OrthoDB" id="4559615at2"/>
<organism evidence="2 3">
    <name type="scientific">Amycolatopsis rhizosphaerae</name>
    <dbReference type="NCBI Taxonomy" id="2053003"/>
    <lineage>
        <taxon>Bacteria</taxon>
        <taxon>Bacillati</taxon>
        <taxon>Actinomycetota</taxon>
        <taxon>Actinomycetes</taxon>
        <taxon>Pseudonocardiales</taxon>
        <taxon>Pseudonocardiaceae</taxon>
        <taxon>Amycolatopsis</taxon>
    </lineage>
</organism>
<gene>
    <name evidence="2" type="ORF">FNH05_24555</name>
</gene>
<feature type="compositionally biased region" description="Low complexity" evidence="1">
    <location>
        <begin position="103"/>
        <end position="112"/>
    </location>
</feature>
<keyword evidence="3" id="KW-1185">Reference proteome</keyword>
<evidence type="ECO:0000313" key="3">
    <source>
        <dbReference type="Proteomes" id="UP000320011"/>
    </source>
</evidence>
<dbReference type="AlphaFoldDB" id="A0A558BNR9"/>
<feature type="compositionally biased region" description="Basic residues" evidence="1">
    <location>
        <begin position="83"/>
        <end position="95"/>
    </location>
</feature>
<dbReference type="Proteomes" id="UP000320011">
    <property type="component" value="Unassembled WGS sequence"/>
</dbReference>
<proteinExistence type="predicted"/>
<reference evidence="2 3" key="2">
    <citation type="submission" date="2019-08" db="EMBL/GenBank/DDBJ databases">
        <title>Amycolatopsis acidicola sp. nov., isolated from peat swamp forest soil.</title>
        <authorList>
            <person name="Srisuk N."/>
        </authorList>
    </citation>
    <scope>NUCLEOTIDE SEQUENCE [LARGE SCALE GENOMIC DNA]</scope>
    <source>
        <strain evidence="2 3">TBRC 6029</strain>
    </source>
</reference>
<evidence type="ECO:0000256" key="1">
    <source>
        <dbReference type="SAM" id="MobiDB-lite"/>
    </source>
</evidence>
<name>A0A558BNR9_9PSEU</name>
<evidence type="ECO:0000313" key="2">
    <source>
        <dbReference type="EMBL" id="TVT38142.1"/>
    </source>
</evidence>
<accession>A0A558BNR9</accession>
<comment type="caution">
    <text evidence="2">The sequence shown here is derived from an EMBL/GenBank/DDBJ whole genome shotgun (WGS) entry which is preliminary data.</text>
</comment>
<feature type="region of interest" description="Disordered" evidence="1">
    <location>
        <begin position="75"/>
        <end position="129"/>
    </location>
</feature>
<reference evidence="2 3" key="1">
    <citation type="submission" date="2019-07" db="EMBL/GenBank/DDBJ databases">
        <authorList>
            <person name="Duangmal K."/>
            <person name="Teo W.F.A."/>
        </authorList>
    </citation>
    <scope>NUCLEOTIDE SEQUENCE [LARGE SCALE GENOMIC DNA]</scope>
    <source>
        <strain evidence="2 3">TBRC 6029</strain>
    </source>
</reference>